<dbReference type="AlphaFoldDB" id="A0A1Y2I628"/>
<keyword evidence="1" id="KW-1133">Transmembrane helix</keyword>
<keyword evidence="1" id="KW-0812">Transmembrane</keyword>
<dbReference type="EMBL" id="KZ084173">
    <property type="protein sequence ID" value="OSC96609.1"/>
    <property type="molecule type" value="Genomic_DNA"/>
</dbReference>
<proteinExistence type="predicted"/>
<dbReference type="OrthoDB" id="2756618at2759"/>
<feature type="transmembrane region" description="Helical" evidence="1">
    <location>
        <begin position="126"/>
        <end position="150"/>
    </location>
</feature>
<organism evidence="2 3">
    <name type="scientific">Trametes coccinea (strain BRFM310)</name>
    <name type="common">Pycnoporus coccineus</name>
    <dbReference type="NCBI Taxonomy" id="1353009"/>
    <lineage>
        <taxon>Eukaryota</taxon>
        <taxon>Fungi</taxon>
        <taxon>Dikarya</taxon>
        <taxon>Basidiomycota</taxon>
        <taxon>Agaricomycotina</taxon>
        <taxon>Agaricomycetes</taxon>
        <taxon>Polyporales</taxon>
        <taxon>Polyporaceae</taxon>
        <taxon>Trametes</taxon>
    </lineage>
</organism>
<feature type="transmembrane region" description="Helical" evidence="1">
    <location>
        <begin position="215"/>
        <end position="235"/>
    </location>
</feature>
<protein>
    <submittedName>
        <fullName evidence="2">Uncharacterized protein</fullName>
    </submittedName>
</protein>
<accession>A0A1Y2I628</accession>
<evidence type="ECO:0000256" key="1">
    <source>
        <dbReference type="SAM" id="Phobius"/>
    </source>
</evidence>
<sequence>MPLLVDTAEMAGLAAEGALYGVFICMFCVCGYDLVMRRRRLRAQLSWPMVLAGLLLFLLATARFIVDCTNIFIAFIHHDARVARLAYLMDVTQPLFITKHCMNIITLFVGDSFVNYRCWIVWGRSFWIIILPVVFSFASTASGSYTMWAYGHIPHRSYHSEGVWLTILFSLSLVANAFSTSLLAYRIWSVDNQSRRNALQSDETSTSRLRPLVRIVMESGALNAAFLFAFMMTLKLGSQALEIMSEMAVPFTGIVFSIVIMRVGYQRYEDSFYAAYAPDGKTMTWEVRPGSDISFAKVTADGDTSGDVSVRGPTYTAFPLRAYIQDSDRGGRIVANDMIGIPTHMSHL</sequence>
<feature type="transmembrane region" description="Helical" evidence="1">
    <location>
        <begin position="96"/>
        <end position="114"/>
    </location>
</feature>
<dbReference type="Proteomes" id="UP000193067">
    <property type="component" value="Unassembled WGS sequence"/>
</dbReference>
<name>A0A1Y2I628_TRAC3</name>
<gene>
    <name evidence="2" type="ORF">PYCCODRAFT_1472495</name>
</gene>
<feature type="transmembrane region" description="Helical" evidence="1">
    <location>
        <begin position="162"/>
        <end position="185"/>
    </location>
</feature>
<feature type="transmembrane region" description="Helical" evidence="1">
    <location>
        <begin position="12"/>
        <end position="35"/>
    </location>
</feature>
<keyword evidence="3" id="KW-1185">Reference proteome</keyword>
<evidence type="ECO:0000313" key="3">
    <source>
        <dbReference type="Proteomes" id="UP000193067"/>
    </source>
</evidence>
<feature type="transmembrane region" description="Helical" evidence="1">
    <location>
        <begin position="247"/>
        <end position="265"/>
    </location>
</feature>
<keyword evidence="1" id="KW-0472">Membrane</keyword>
<reference evidence="2 3" key="1">
    <citation type="journal article" date="2015" name="Biotechnol. Biofuels">
        <title>Enhanced degradation of softwood versus hardwood by the white-rot fungus Pycnoporus coccineus.</title>
        <authorList>
            <person name="Couturier M."/>
            <person name="Navarro D."/>
            <person name="Chevret D."/>
            <person name="Henrissat B."/>
            <person name="Piumi F."/>
            <person name="Ruiz-Duenas F.J."/>
            <person name="Martinez A.T."/>
            <person name="Grigoriev I.V."/>
            <person name="Riley R."/>
            <person name="Lipzen A."/>
            <person name="Berrin J.G."/>
            <person name="Master E.R."/>
            <person name="Rosso M.N."/>
        </authorList>
    </citation>
    <scope>NUCLEOTIDE SEQUENCE [LARGE SCALE GENOMIC DNA]</scope>
    <source>
        <strain evidence="2 3">BRFM310</strain>
    </source>
</reference>
<feature type="transmembrane region" description="Helical" evidence="1">
    <location>
        <begin position="47"/>
        <end position="76"/>
    </location>
</feature>
<evidence type="ECO:0000313" key="2">
    <source>
        <dbReference type="EMBL" id="OSC96609.1"/>
    </source>
</evidence>